<evidence type="ECO:0000256" key="1">
    <source>
        <dbReference type="ARBA" id="ARBA00001947"/>
    </source>
</evidence>
<dbReference type="InterPro" id="IPR035979">
    <property type="entry name" value="RBD_domain_sf"/>
</dbReference>
<dbReference type="AlphaFoldDB" id="A0A0V1JAP4"/>
<dbReference type="InterPro" id="IPR000504">
    <property type="entry name" value="RRM_dom"/>
</dbReference>
<dbReference type="GO" id="GO:0003723">
    <property type="term" value="F:RNA binding"/>
    <property type="evidence" value="ECO:0007669"/>
    <property type="project" value="UniProtKB-UniRule"/>
</dbReference>
<dbReference type="Pfam" id="PF08075">
    <property type="entry name" value="NOPS"/>
    <property type="match status" value="1"/>
</dbReference>
<keyword evidence="12" id="KW-0175">Coiled coil</keyword>
<keyword evidence="5" id="KW-0677">Repeat</keyword>
<dbReference type="PROSITE" id="PS50102">
    <property type="entry name" value="RRM"/>
    <property type="match status" value="2"/>
</dbReference>
<comment type="catalytic activity">
    <reaction evidence="9">
        <text>L-methionyl-[protein] + [thioredoxin]-disulfide + H2O = L-methionyl-(R)-S-oxide-[protein] + [thioredoxin]-dithiol</text>
        <dbReference type="Rhea" id="RHEA:24164"/>
        <dbReference type="Rhea" id="RHEA-COMP:10698"/>
        <dbReference type="Rhea" id="RHEA-COMP:10700"/>
        <dbReference type="Rhea" id="RHEA-COMP:12313"/>
        <dbReference type="Rhea" id="RHEA-COMP:12314"/>
        <dbReference type="ChEBI" id="CHEBI:15377"/>
        <dbReference type="ChEBI" id="CHEBI:16044"/>
        <dbReference type="ChEBI" id="CHEBI:29950"/>
        <dbReference type="ChEBI" id="CHEBI:45764"/>
        <dbReference type="ChEBI" id="CHEBI:50058"/>
        <dbReference type="EC" id="1.8.4.12"/>
    </reaction>
</comment>
<dbReference type="GO" id="GO:0005737">
    <property type="term" value="C:cytoplasm"/>
    <property type="evidence" value="ECO:0007669"/>
    <property type="project" value="TreeGrafter"/>
</dbReference>
<dbReference type="Gene3D" id="6.10.250.1170">
    <property type="match status" value="1"/>
</dbReference>
<dbReference type="GO" id="GO:0033743">
    <property type="term" value="F:peptide-methionine (R)-S-oxide reductase activity"/>
    <property type="evidence" value="ECO:0007669"/>
    <property type="project" value="UniProtKB-EC"/>
</dbReference>
<comment type="similarity">
    <text evidence="2">Belongs to the MsrB Met sulfoxide reductase family.</text>
</comment>
<dbReference type="PANTHER" id="PTHR10173:SF52">
    <property type="entry name" value="METHIONINE-R-SULFOXIDE REDUCTASE B1"/>
    <property type="match status" value="1"/>
</dbReference>
<dbReference type="GO" id="GO:0030091">
    <property type="term" value="P:protein repair"/>
    <property type="evidence" value="ECO:0007669"/>
    <property type="project" value="InterPro"/>
</dbReference>
<dbReference type="GO" id="GO:0006979">
    <property type="term" value="P:response to oxidative stress"/>
    <property type="evidence" value="ECO:0007669"/>
    <property type="project" value="InterPro"/>
</dbReference>
<dbReference type="SMART" id="SM00360">
    <property type="entry name" value="RRM"/>
    <property type="match status" value="2"/>
</dbReference>
<evidence type="ECO:0000256" key="9">
    <source>
        <dbReference type="ARBA" id="ARBA00048488"/>
    </source>
</evidence>
<proteinExistence type="inferred from homology"/>
<dbReference type="Pfam" id="PF00076">
    <property type="entry name" value="RRM_1"/>
    <property type="match status" value="2"/>
</dbReference>
<evidence type="ECO:0000256" key="4">
    <source>
        <dbReference type="ARBA" id="ARBA00022723"/>
    </source>
</evidence>
<keyword evidence="16" id="KW-1185">Reference proteome</keyword>
<dbReference type="EC" id="1.8.4.12" evidence="3"/>
<gene>
    <name evidence="15" type="primary">msrB</name>
    <name evidence="15" type="ORF">T4B_2899</name>
</gene>
<name>A0A0V1JAP4_TRIPS</name>
<dbReference type="Gene3D" id="2.170.150.20">
    <property type="entry name" value="Peptide methionine sulfoxide reductase"/>
    <property type="match status" value="1"/>
</dbReference>
<feature type="domain" description="MsrB" evidence="14">
    <location>
        <begin position="567"/>
        <end position="688"/>
    </location>
</feature>
<keyword evidence="6" id="KW-0862">Zinc</keyword>
<dbReference type="PANTHER" id="PTHR10173">
    <property type="entry name" value="METHIONINE SULFOXIDE REDUCTASE"/>
    <property type="match status" value="1"/>
</dbReference>
<keyword evidence="8" id="KW-0560">Oxidoreductase</keyword>
<dbReference type="Gene3D" id="3.30.70.330">
    <property type="match status" value="2"/>
</dbReference>
<protein>
    <recommendedName>
        <fullName evidence="10">Peptide methionine sulfoxide reductase B1, chloroplastic</fullName>
        <ecNumber evidence="3">1.8.4.12</ecNumber>
    </recommendedName>
</protein>
<dbReference type="SUPFAM" id="SSF51316">
    <property type="entry name" value="Mss4-like"/>
    <property type="match status" value="1"/>
</dbReference>
<dbReference type="NCBIfam" id="TIGR00357">
    <property type="entry name" value="peptide-methionine (R)-S-oxide reductase MsrB"/>
    <property type="match status" value="1"/>
</dbReference>
<evidence type="ECO:0000259" key="13">
    <source>
        <dbReference type="PROSITE" id="PS50102"/>
    </source>
</evidence>
<dbReference type="InterPro" id="IPR012677">
    <property type="entry name" value="Nucleotide-bd_a/b_plait_sf"/>
</dbReference>
<dbReference type="PROSITE" id="PS51790">
    <property type="entry name" value="MSRB"/>
    <property type="match status" value="1"/>
</dbReference>
<dbReference type="SUPFAM" id="SSF54928">
    <property type="entry name" value="RNA-binding domain, RBD"/>
    <property type="match status" value="1"/>
</dbReference>
<evidence type="ECO:0000313" key="15">
    <source>
        <dbReference type="EMBL" id="KRZ32071.1"/>
    </source>
</evidence>
<reference evidence="15 16" key="1">
    <citation type="submission" date="2015-01" db="EMBL/GenBank/DDBJ databases">
        <title>Evolution of Trichinella species and genotypes.</title>
        <authorList>
            <person name="Korhonen P.K."/>
            <person name="Edoardo P."/>
            <person name="Giuseppe L.R."/>
            <person name="Gasser R.B."/>
        </authorList>
    </citation>
    <scope>NUCLEOTIDE SEQUENCE [LARGE SCALE GENOMIC DNA]</scope>
    <source>
        <strain evidence="15">ISS588</strain>
    </source>
</reference>
<dbReference type="Pfam" id="PF01641">
    <property type="entry name" value="SelR"/>
    <property type="match status" value="1"/>
</dbReference>
<evidence type="ECO:0000256" key="12">
    <source>
        <dbReference type="SAM" id="Coils"/>
    </source>
</evidence>
<evidence type="ECO:0000256" key="2">
    <source>
        <dbReference type="ARBA" id="ARBA00007174"/>
    </source>
</evidence>
<dbReference type="GO" id="GO:0046872">
    <property type="term" value="F:metal ion binding"/>
    <property type="evidence" value="ECO:0007669"/>
    <property type="project" value="UniProtKB-KW"/>
</dbReference>
<dbReference type="CDD" id="cd12931">
    <property type="entry name" value="eNOPS_SF"/>
    <property type="match status" value="1"/>
</dbReference>
<dbReference type="InterPro" id="IPR028427">
    <property type="entry name" value="Met_Sox_Rdtase_MsrB"/>
</dbReference>
<dbReference type="InterPro" id="IPR012975">
    <property type="entry name" value="NOPS"/>
</dbReference>
<evidence type="ECO:0000256" key="7">
    <source>
        <dbReference type="ARBA" id="ARBA00022884"/>
    </source>
</evidence>
<evidence type="ECO:0000256" key="8">
    <source>
        <dbReference type="ARBA" id="ARBA00023002"/>
    </source>
</evidence>
<comment type="caution">
    <text evidence="15">The sequence shown here is derived from an EMBL/GenBank/DDBJ whole genome shotgun (WGS) entry which is preliminary data.</text>
</comment>
<dbReference type="Proteomes" id="UP000054805">
    <property type="component" value="Unassembled WGS sequence"/>
</dbReference>
<evidence type="ECO:0000256" key="10">
    <source>
        <dbReference type="ARBA" id="ARBA00067474"/>
    </source>
</evidence>
<dbReference type="EMBL" id="JYDS01000019">
    <property type="protein sequence ID" value="KRZ32071.1"/>
    <property type="molecule type" value="Genomic_DNA"/>
</dbReference>
<evidence type="ECO:0000256" key="11">
    <source>
        <dbReference type="PROSITE-ProRule" id="PRU00176"/>
    </source>
</evidence>
<evidence type="ECO:0000259" key="14">
    <source>
        <dbReference type="PROSITE" id="PS51790"/>
    </source>
</evidence>
<comment type="cofactor">
    <cofactor evidence="1">
        <name>Zn(2+)</name>
        <dbReference type="ChEBI" id="CHEBI:29105"/>
    </cofactor>
</comment>
<evidence type="ECO:0000256" key="6">
    <source>
        <dbReference type="ARBA" id="ARBA00022833"/>
    </source>
</evidence>
<dbReference type="FunFam" id="3.30.70.330:FF:000043">
    <property type="entry name" value="paraspeckle component 1 isoform X1"/>
    <property type="match status" value="1"/>
</dbReference>
<evidence type="ECO:0000313" key="16">
    <source>
        <dbReference type="Proteomes" id="UP000054805"/>
    </source>
</evidence>
<sequence length="704" mass="80131">LRASPPVLLLKMAEHHDASRHGVHVKTEAVYFRRDSFRSPNNGAERFDSSYDSEGTLDIQRKKFSGRARLFIGNLPQDTTEEELRELFSKFGELSECFISRKGFAFVRMANRPSAEKAKEKLDGHVFKGRPLRVRFAANAAALRVKELSPLVSNELLFAAFSMFGDVERAVHIVDDRGRPTGEGIVEFERKPGAQEALKRINSGVFLLTGNSRPIVVEPFEVKDDEDGLSERLMTKNASFQRERTAPPRFALPGTFEFEYGNRWKALYEVEQLKRDELERQLKEARMQLENEMEMMREDYRAMVLREDLRRRQDELERLEAARRERIDLFRLRGGNHQIPAGANFVPPPFIHQMPAPPDGAAAFFGNPDNGIVPQRNQGRDDNLIYDVHKLLGFFENTAGMGIPALQQAQHLFGNNQIEDVARRQGHKFWPVIVFSKSCLSFSDRLTQVMCTVTSGTGCPQINAETRGVIDSFLPIIISVIRQQDAALRMEIVSAATCYFESFECILEKHIIVVHYYYFLVFNKLFNKMICHLNFISDRRFVMDKDKDYQSALEKSDLKISPQKVSRDQWKQILTAEQFNVTRNAATEKPFSSKYCKLNENGMYTCVCCGATLFSASTKFDSNCGWPSFFDAQESSVITRNDFSNNMVRTEVLCKACHAHLGHLFSDGPKPSGMRYCINGIALNFKPSFETQAAAAADDDQSKN</sequence>
<feature type="domain" description="RRM" evidence="13">
    <location>
        <begin position="141"/>
        <end position="222"/>
    </location>
</feature>
<feature type="coiled-coil region" evidence="12">
    <location>
        <begin position="268"/>
        <end position="325"/>
    </location>
</feature>
<evidence type="ECO:0000256" key="5">
    <source>
        <dbReference type="ARBA" id="ARBA00022737"/>
    </source>
</evidence>
<organism evidence="15 16">
    <name type="scientific">Trichinella pseudospiralis</name>
    <name type="common">Parasitic roundworm</name>
    <dbReference type="NCBI Taxonomy" id="6337"/>
    <lineage>
        <taxon>Eukaryota</taxon>
        <taxon>Metazoa</taxon>
        <taxon>Ecdysozoa</taxon>
        <taxon>Nematoda</taxon>
        <taxon>Enoplea</taxon>
        <taxon>Dorylaimia</taxon>
        <taxon>Trichinellida</taxon>
        <taxon>Trichinellidae</taxon>
        <taxon>Trichinella</taxon>
    </lineage>
</organism>
<evidence type="ECO:0000256" key="3">
    <source>
        <dbReference type="ARBA" id="ARBA00012499"/>
    </source>
</evidence>
<dbReference type="InterPro" id="IPR011057">
    <property type="entry name" value="Mss4-like_sf"/>
</dbReference>
<dbReference type="CDD" id="cd12333">
    <property type="entry name" value="RRM2_p54nrb_like"/>
    <property type="match status" value="1"/>
</dbReference>
<feature type="domain" description="RRM" evidence="13">
    <location>
        <begin position="68"/>
        <end position="139"/>
    </location>
</feature>
<keyword evidence="7 11" id="KW-0694">RNA-binding</keyword>
<keyword evidence="4" id="KW-0479">Metal-binding</keyword>
<feature type="non-terminal residue" evidence="15">
    <location>
        <position position="1"/>
    </location>
</feature>
<dbReference type="FunFam" id="2.170.150.20:FF:000001">
    <property type="entry name" value="Peptide methionine sulfoxide reductase MsrB"/>
    <property type="match status" value="1"/>
</dbReference>
<accession>A0A0V1JAP4</accession>
<dbReference type="InterPro" id="IPR002579">
    <property type="entry name" value="Met_Sox_Rdtase_MsrB_dom"/>
</dbReference>